<gene>
    <name evidence="1" type="ORF">N656DRAFT_591237</name>
</gene>
<evidence type="ECO:0000313" key="2">
    <source>
        <dbReference type="Proteomes" id="UP001302812"/>
    </source>
</evidence>
<dbReference type="Proteomes" id="UP001302812">
    <property type="component" value="Unassembled WGS sequence"/>
</dbReference>
<reference evidence="1" key="1">
    <citation type="journal article" date="2023" name="Mol. Phylogenet. Evol.">
        <title>Genome-scale phylogeny and comparative genomics of the fungal order Sordariales.</title>
        <authorList>
            <person name="Hensen N."/>
            <person name="Bonometti L."/>
            <person name="Westerberg I."/>
            <person name="Brannstrom I.O."/>
            <person name="Guillou S."/>
            <person name="Cros-Aarteil S."/>
            <person name="Calhoun S."/>
            <person name="Haridas S."/>
            <person name="Kuo A."/>
            <person name="Mondo S."/>
            <person name="Pangilinan J."/>
            <person name="Riley R."/>
            <person name="LaButti K."/>
            <person name="Andreopoulos B."/>
            <person name="Lipzen A."/>
            <person name="Chen C."/>
            <person name="Yan M."/>
            <person name="Daum C."/>
            <person name="Ng V."/>
            <person name="Clum A."/>
            <person name="Steindorff A."/>
            <person name="Ohm R.A."/>
            <person name="Martin F."/>
            <person name="Silar P."/>
            <person name="Natvig D.O."/>
            <person name="Lalanne C."/>
            <person name="Gautier V."/>
            <person name="Ament-Velasquez S.L."/>
            <person name="Kruys A."/>
            <person name="Hutchinson M.I."/>
            <person name="Powell A.J."/>
            <person name="Barry K."/>
            <person name="Miller A.N."/>
            <person name="Grigoriev I.V."/>
            <person name="Debuchy R."/>
            <person name="Gladieux P."/>
            <person name="Hiltunen Thoren M."/>
            <person name="Johannesson H."/>
        </authorList>
    </citation>
    <scope>NUCLEOTIDE SEQUENCE</scope>
    <source>
        <strain evidence="1">CBS 508.74</strain>
    </source>
</reference>
<dbReference type="GeneID" id="89934337"/>
<keyword evidence="2" id="KW-1185">Reference proteome</keyword>
<accession>A0AAN6YUF3</accession>
<dbReference type="EMBL" id="MU853337">
    <property type="protein sequence ID" value="KAK4114425.1"/>
    <property type="molecule type" value="Genomic_DNA"/>
</dbReference>
<name>A0AAN6YUF3_9PEZI</name>
<dbReference type="RefSeq" id="XP_064671995.1">
    <property type="nucleotide sequence ID" value="XM_064810212.1"/>
</dbReference>
<evidence type="ECO:0000313" key="1">
    <source>
        <dbReference type="EMBL" id="KAK4114425.1"/>
    </source>
</evidence>
<dbReference type="AlphaFoldDB" id="A0AAN6YUF3"/>
<protein>
    <submittedName>
        <fullName evidence="1">Uncharacterized protein</fullName>
    </submittedName>
</protein>
<proteinExistence type="predicted"/>
<sequence length="177" mass="19264">MSCKEGAGRLAALSLAWRNSSATNPQTSHFQAITRLPPNMTNLLNLNPIMIRAACCCCDIHLLAIYTSNLIDGVCMFLHNMCGHDHCLGVHTLARLHCLQARKLKESLLSSHCNKDNLDSVLSSSRKSKEGSEVRSWLHANCPGSRCGSKAQLKGVVPSDSAAMLPVVKYSHCSHLL</sequence>
<organism evidence="1 2">
    <name type="scientific">Canariomyces notabilis</name>
    <dbReference type="NCBI Taxonomy" id="2074819"/>
    <lineage>
        <taxon>Eukaryota</taxon>
        <taxon>Fungi</taxon>
        <taxon>Dikarya</taxon>
        <taxon>Ascomycota</taxon>
        <taxon>Pezizomycotina</taxon>
        <taxon>Sordariomycetes</taxon>
        <taxon>Sordariomycetidae</taxon>
        <taxon>Sordariales</taxon>
        <taxon>Chaetomiaceae</taxon>
        <taxon>Canariomyces</taxon>
    </lineage>
</organism>
<reference evidence="1" key="2">
    <citation type="submission" date="2023-05" db="EMBL/GenBank/DDBJ databases">
        <authorList>
            <consortium name="Lawrence Berkeley National Laboratory"/>
            <person name="Steindorff A."/>
            <person name="Hensen N."/>
            <person name="Bonometti L."/>
            <person name="Westerberg I."/>
            <person name="Brannstrom I.O."/>
            <person name="Guillou S."/>
            <person name="Cros-Aarteil S."/>
            <person name="Calhoun S."/>
            <person name="Haridas S."/>
            <person name="Kuo A."/>
            <person name="Mondo S."/>
            <person name="Pangilinan J."/>
            <person name="Riley R."/>
            <person name="Labutti K."/>
            <person name="Andreopoulos B."/>
            <person name="Lipzen A."/>
            <person name="Chen C."/>
            <person name="Yanf M."/>
            <person name="Daum C."/>
            <person name="Ng V."/>
            <person name="Clum A."/>
            <person name="Ohm R."/>
            <person name="Martin F."/>
            <person name="Silar P."/>
            <person name="Natvig D."/>
            <person name="Lalanne C."/>
            <person name="Gautier V."/>
            <person name="Ament-Velasquez S.L."/>
            <person name="Kruys A."/>
            <person name="Hutchinson M.I."/>
            <person name="Powell A.J."/>
            <person name="Barry K."/>
            <person name="Miller A.N."/>
            <person name="Grigoriev I.V."/>
            <person name="Debuchy R."/>
            <person name="Gladieux P."/>
            <person name="Thoren M.H."/>
            <person name="Johannesson H."/>
        </authorList>
    </citation>
    <scope>NUCLEOTIDE SEQUENCE</scope>
    <source>
        <strain evidence="1">CBS 508.74</strain>
    </source>
</reference>
<comment type="caution">
    <text evidence="1">The sequence shown here is derived from an EMBL/GenBank/DDBJ whole genome shotgun (WGS) entry which is preliminary data.</text>
</comment>